<keyword evidence="12 17" id="KW-0573">Peptidoglycan synthesis</keyword>
<keyword evidence="11 17" id="KW-0133">Cell shape</keyword>
<dbReference type="GO" id="GO:0009252">
    <property type="term" value="P:peptidoglycan biosynthetic process"/>
    <property type="evidence" value="ECO:0007669"/>
    <property type="project" value="UniProtKB-UniRule"/>
</dbReference>
<evidence type="ECO:0000256" key="5">
    <source>
        <dbReference type="ARBA" id="ARBA00012212"/>
    </source>
</evidence>
<evidence type="ECO:0000256" key="7">
    <source>
        <dbReference type="ARBA" id="ARBA00022490"/>
    </source>
</evidence>
<dbReference type="HAMAP" id="MF_00639">
    <property type="entry name" value="MurD"/>
    <property type="match status" value="1"/>
</dbReference>
<dbReference type="Pfam" id="PF08245">
    <property type="entry name" value="Mur_ligase_M"/>
    <property type="match status" value="1"/>
</dbReference>
<dbReference type="PANTHER" id="PTHR43692:SF1">
    <property type="entry name" value="UDP-N-ACETYLMURAMOYLALANINE--D-GLUTAMATE LIGASE"/>
    <property type="match status" value="1"/>
</dbReference>
<dbReference type="GO" id="GO:0071555">
    <property type="term" value="P:cell wall organization"/>
    <property type="evidence" value="ECO:0007669"/>
    <property type="project" value="UniProtKB-KW"/>
</dbReference>
<keyword evidence="10 17" id="KW-0067">ATP-binding</keyword>
<feature type="domain" description="Mur ligase central" evidence="20">
    <location>
        <begin position="116"/>
        <end position="299"/>
    </location>
</feature>
<evidence type="ECO:0000259" key="19">
    <source>
        <dbReference type="Pfam" id="PF02875"/>
    </source>
</evidence>
<evidence type="ECO:0000256" key="18">
    <source>
        <dbReference type="RuleBase" id="RU003664"/>
    </source>
</evidence>
<dbReference type="SUPFAM" id="SSF53623">
    <property type="entry name" value="MurD-like peptide ligases, catalytic domain"/>
    <property type="match status" value="1"/>
</dbReference>
<dbReference type="InterPro" id="IPR036565">
    <property type="entry name" value="Mur-like_cat_sf"/>
</dbReference>
<evidence type="ECO:0000256" key="2">
    <source>
        <dbReference type="ARBA" id="ARBA00004496"/>
    </source>
</evidence>
<evidence type="ECO:0000256" key="13">
    <source>
        <dbReference type="ARBA" id="ARBA00023316"/>
    </source>
</evidence>
<protein>
    <recommendedName>
        <fullName evidence="6 17">UDP-N-acetylmuramoylalanine--D-glutamate ligase</fullName>
        <ecNumber evidence="5 17">6.3.2.9</ecNumber>
    </recommendedName>
    <alternativeName>
        <fullName evidence="15 17">D-glutamic acid-adding enzyme</fullName>
    </alternativeName>
    <alternativeName>
        <fullName evidence="14 17">UDP-N-acetylmuramoyl-L-alanyl-D-glutamate synthetase</fullName>
    </alternativeName>
</protein>
<evidence type="ECO:0000256" key="8">
    <source>
        <dbReference type="ARBA" id="ARBA00022598"/>
    </source>
</evidence>
<dbReference type="InterPro" id="IPR013221">
    <property type="entry name" value="Mur_ligase_cen"/>
</dbReference>
<evidence type="ECO:0000256" key="14">
    <source>
        <dbReference type="ARBA" id="ARBA00030398"/>
    </source>
</evidence>
<keyword evidence="17 18" id="KW-0131">Cell cycle</keyword>
<evidence type="ECO:0000256" key="12">
    <source>
        <dbReference type="ARBA" id="ARBA00022984"/>
    </source>
</evidence>
<comment type="similarity">
    <text evidence="4 17">Belongs to the MurCDEF family.</text>
</comment>
<dbReference type="Gene3D" id="3.40.50.720">
    <property type="entry name" value="NAD(P)-binding Rossmann-like Domain"/>
    <property type="match status" value="1"/>
</dbReference>
<dbReference type="InterPro" id="IPR004101">
    <property type="entry name" value="Mur_ligase_C"/>
</dbReference>
<dbReference type="GO" id="GO:0051301">
    <property type="term" value="P:cell division"/>
    <property type="evidence" value="ECO:0007669"/>
    <property type="project" value="UniProtKB-KW"/>
</dbReference>
<keyword evidence="17 18" id="KW-0132">Cell division</keyword>
<dbReference type="EMBL" id="AEQN01000016">
    <property type="protein sequence ID" value="EFV01668.1"/>
    <property type="molecule type" value="Genomic_DNA"/>
</dbReference>
<gene>
    <name evidence="17 21" type="primary">murD</name>
    <name evidence="21" type="ORF">HMP0721_1061</name>
</gene>
<dbReference type="HOGENOM" id="CLU_032540_0_0_9"/>
<dbReference type="Pfam" id="PF21799">
    <property type="entry name" value="MurD-like_N"/>
    <property type="match status" value="1"/>
</dbReference>
<evidence type="ECO:0000313" key="21">
    <source>
        <dbReference type="EMBL" id="EFV01668.1"/>
    </source>
</evidence>
<keyword evidence="22" id="KW-1185">Reference proteome</keyword>
<feature type="domain" description="Mur ligase C-terminal" evidence="19">
    <location>
        <begin position="321"/>
        <end position="435"/>
    </location>
</feature>
<evidence type="ECO:0000256" key="9">
    <source>
        <dbReference type="ARBA" id="ARBA00022741"/>
    </source>
</evidence>
<comment type="subcellular location">
    <subcellularLocation>
        <location evidence="2 17 18">Cytoplasm</location>
    </subcellularLocation>
</comment>
<dbReference type="GO" id="GO:0005737">
    <property type="term" value="C:cytoplasm"/>
    <property type="evidence" value="ECO:0007669"/>
    <property type="project" value="UniProtKB-SubCell"/>
</dbReference>
<evidence type="ECO:0000256" key="16">
    <source>
        <dbReference type="ARBA" id="ARBA00047632"/>
    </source>
</evidence>
<evidence type="ECO:0000256" key="17">
    <source>
        <dbReference type="HAMAP-Rule" id="MF_00639"/>
    </source>
</evidence>
<dbReference type="NCBIfam" id="TIGR01087">
    <property type="entry name" value="murD"/>
    <property type="match status" value="1"/>
</dbReference>
<keyword evidence="9 17" id="KW-0547">Nucleotide-binding</keyword>
<dbReference type="GO" id="GO:0008360">
    <property type="term" value="P:regulation of cell shape"/>
    <property type="evidence" value="ECO:0007669"/>
    <property type="project" value="UniProtKB-KW"/>
</dbReference>
<dbReference type="InterPro" id="IPR036615">
    <property type="entry name" value="Mur_ligase_C_dom_sf"/>
</dbReference>
<dbReference type="STRING" id="887929.HMP0721_1061"/>
<evidence type="ECO:0000256" key="4">
    <source>
        <dbReference type="ARBA" id="ARBA00010416"/>
    </source>
</evidence>
<feature type="binding site" evidence="17">
    <location>
        <begin position="118"/>
        <end position="124"/>
    </location>
    <ligand>
        <name>ATP</name>
        <dbReference type="ChEBI" id="CHEBI:30616"/>
    </ligand>
</feature>
<evidence type="ECO:0000259" key="20">
    <source>
        <dbReference type="Pfam" id="PF08245"/>
    </source>
</evidence>
<dbReference type="eggNOG" id="COG0771">
    <property type="taxonomic scope" value="Bacteria"/>
</dbReference>
<evidence type="ECO:0000256" key="11">
    <source>
        <dbReference type="ARBA" id="ARBA00022960"/>
    </source>
</evidence>
<evidence type="ECO:0000256" key="1">
    <source>
        <dbReference type="ARBA" id="ARBA00002734"/>
    </source>
</evidence>
<name>E6MGC8_9FIRM</name>
<dbReference type="OrthoDB" id="9809796at2"/>
<sequence>MKTVLVIGAERTGVAVTEALLAAGSAVILTDTKDYEALSASENFLEPFEALPKTHLTCLFGHQLPKTALAGVDTVVPSPGVPLTIPAIQEAYRRGIPVISEVEMAYRLTDTPFVGITGTNGKTTTTTLTGKIFEQDSRYAHVYTVGNIGEAVSKHVRTSTAADLFVSELSSFQLETIDTFAPKAAAILNLAPDHLNRHGTLENYYAAKARIFENQSAEDILVVNADDADVVRCVRKAPSRKIWFSLKGRPEKGIYLKGQTLMIAEGTDADQDTAVITEEALGIKGPHNVMNAMAAIGLAYFMGVPLVIIQKTLRAFKGVEHRQEFVATIGGVDYINDSKGTNTDAAITALNAMTKPTILIAGGYDKQEDYTRMMQLVTVKVKKLLLIGDTAKAMAEAAEAAGFKDYSLVADYPEAVAKAKAAAAPGDAVLLSPACASWDMFANYEDRGNLFKQLVRG</sequence>
<comment type="function">
    <text evidence="1 17 18">Cell wall formation. Catalyzes the addition of glutamate to the nucleotide precursor UDP-N-acetylmuramoyl-L-alanine (UMA).</text>
</comment>
<keyword evidence="8 17" id="KW-0436">Ligase</keyword>
<comment type="pathway">
    <text evidence="3 17 18">Cell wall biogenesis; peptidoglycan biosynthesis.</text>
</comment>
<dbReference type="GO" id="GO:0008764">
    <property type="term" value="F:UDP-N-acetylmuramoylalanine-D-glutamate ligase activity"/>
    <property type="evidence" value="ECO:0007669"/>
    <property type="project" value="UniProtKB-UniRule"/>
</dbReference>
<reference evidence="21 22" key="1">
    <citation type="submission" date="2010-12" db="EMBL/GenBank/DDBJ databases">
        <authorList>
            <person name="Muzny D."/>
            <person name="Qin X."/>
            <person name="Deng J."/>
            <person name="Jiang H."/>
            <person name="Liu Y."/>
            <person name="Qu J."/>
            <person name="Song X.-Z."/>
            <person name="Zhang L."/>
            <person name="Thornton R."/>
            <person name="Coyle M."/>
            <person name="Francisco L."/>
            <person name="Jackson L."/>
            <person name="Javaid M."/>
            <person name="Korchina V."/>
            <person name="Kovar C."/>
            <person name="Mata R."/>
            <person name="Mathew T."/>
            <person name="Ngo R."/>
            <person name="Nguyen L."/>
            <person name="Nguyen N."/>
            <person name="Okwuonu G."/>
            <person name="Ongeri F."/>
            <person name="Pham C."/>
            <person name="Simmons D."/>
            <person name="Wilczek-Boney K."/>
            <person name="Hale W."/>
            <person name="Jakkamsetti A."/>
            <person name="Pham P."/>
            <person name="Ruth R."/>
            <person name="San Lucas F."/>
            <person name="Warren J."/>
            <person name="Zhang J."/>
            <person name="Zhao Z."/>
            <person name="Zhou C."/>
            <person name="Zhu D."/>
            <person name="Lee S."/>
            <person name="Bess C."/>
            <person name="Blankenburg K."/>
            <person name="Forbes L."/>
            <person name="Fu Q."/>
            <person name="Gubbala S."/>
            <person name="Hirani K."/>
            <person name="Jayaseelan J.C."/>
            <person name="Lara F."/>
            <person name="Munidasa M."/>
            <person name="Palculict T."/>
            <person name="Patil S."/>
            <person name="Pu L.-L."/>
            <person name="Saada N."/>
            <person name="Tang L."/>
            <person name="Weissenberger G."/>
            <person name="Zhu Y."/>
            <person name="Hemphill L."/>
            <person name="Shang Y."/>
            <person name="Youmans B."/>
            <person name="Ayvaz T."/>
            <person name="Ross M."/>
            <person name="Santibanez J."/>
            <person name="Aqrawi P."/>
            <person name="Gross S."/>
            <person name="Joshi V."/>
            <person name="Fowler G."/>
            <person name="Nazareth L."/>
            <person name="Reid J."/>
            <person name="Worley K."/>
            <person name="Petrosino J."/>
            <person name="Highlander S."/>
            <person name="Gibbs R."/>
        </authorList>
    </citation>
    <scope>NUCLEOTIDE SEQUENCE [LARGE SCALE GENOMIC DNA]</scope>
    <source>
        <strain evidence="21 22">ATCC 23263</strain>
    </source>
</reference>
<dbReference type="Gene3D" id="3.90.190.20">
    <property type="entry name" value="Mur ligase, C-terminal domain"/>
    <property type="match status" value="1"/>
</dbReference>
<dbReference type="Proteomes" id="UP000004754">
    <property type="component" value="Unassembled WGS sequence"/>
</dbReference>
<dbReference type="GO" id="GO:0005524">
    <property type="term" value="F:ATP binding"/>
    <property type="evidence" value="ECO:0007669"/>
    <property type="project" value="UniProtKB-UniRule"/>
</dbReference>
<evidence type="ECO:0000256" key="3">
    <source>
        <dbReference type="ARBA" id="ARBA00004752"/>
    </source>
</evidence>
<keyword evidence="7 17" id="KW-0963">Cytoplasm</keyword>
<comment type="catalytic activity">
    <reaction evidence="16 17 18">
        <text>UDP-N-acetyl-alpha-D-muramoyl-L-alanine + D-glutamate + ATP = UDP-N-acetyl-alpha-D-muramoyl-L-alanyl-D-glutamate + ADP + phosphate + H(+)</text>
        <dbReference type="Rhea" id="RHEA:16429"/>
        <dbReference type="ChEBI" id="CHEBI:15378"/>
        <dbReference type="ChEBI" id="CHEBI:29986"/>
        <dbReference type="ChEBI" id="CHEBI:30616"/>
        <dbReference type="ChEBI" id="CHEBI:43474"/>
        <dbReference type="ChEBI" id="CHEBI:83898"/>
        <dbReference type="ChEBI" id="CHEBI:83900"/>
        <dbReference type="ChEBI" id="CHEBI:456216"/>
        <dbReference type="EC" id="6.3.2.9"/>
    </reaction>
</comment>
<evidence type="ECO:0000256" key="15">
    <source>
        <dbReference type="ARBA" id="ARBA00032324"/>
    </source>
</evidence>
<dbReference type="AlphaFoldDB" id="E6MGC8"/>
<dbReference type="RefSeq" id="WP_006598485.1">
    <property type="nucleotide sequence ID" value="NZ_GL622359.1"/>
</dbReference>
<dbReference type="Pfam" id="PF02875">
    <property type="entry name" value="Mur_ligase_C"/>
    <property type="match status" value="1"/>
</dbReference>
<dbReference type="PANTHER" id="PTHR43692">
    <property type="entry name" value="UDP-N-ACETYLMURAMOYLALANINE--D-GLUTAMATE LIGASE"/>
    <property type="match status" value="1"/>
</dbReference>
<dbReference type="SUPFAM" id="SSF51984">
    <property type="entry name" value="MurCD N-terminal domain"/>
    <property type="match status" value="1"/>
</dbReference>
<dbReference type="EC" id="6.3.2.9" evidence="5 17"/>
<accession>E6MGC8</accession>
<comment type="caution">
    <text evidence="21">The sequence shown here is derived from an EMBL/GenBank/DDBJ whole genome shotgun (WGS) entry which is preliminary data.</text>
</comment>
<dbReference type="UniPathway" id="UPA00219"/>
<evidence type="ECO:0000256" key="6">
    <source>
        <dbReference type="ARBA" id="ARBA00015655"/>
    </source>
</evidence>
<dbReference type="InterPro" id="IPR005762">
    <property type="entry name" value="MurD"/>
</dbReference>
<evidence type="ECO:0000313" key="22">
    <source>
        <dbReference type="Proteomes" id="UP000004754"/>
    </source>
</evidence>
<organism evidence="21 22">
    <name type="scientific">Pseudoramibacter alactolyticus ATCC 23263</name>
    <dbReference type="NCBI Taxonomy" id="887929"/>
    <lineage>
        <taxon>Bacteria</taxon>
        <taxon>Bacillati</taxon>
        <taxon>Bacillota</taxon>
        <taxon>Clostridia</taxon>
        <taxon>Eubacteriales</taxon>
        <taxon>Eubacteriaceae</taxon>
        <taxon>Pseudoramibacter</taxon>
    </lineage>
</organism>
<keyword evidence="13 17" id="KW-0961">Cell wall biogenesis/degradation</keyword>
<proteinExistence type="inferred from homology"/>
<dbReference type="Gene3D" id="3.40.1190.10">
    <property type="entry name" value="Mur-like, catalytic domain"/>
    <property type="match status" value="1"/>
</dbReference>
<evidence type="ECO:0000256" key="10">
    <source>
        <dbReference type="ARBA" id="ARBA00022840"/>
    </source>
</evidence>
<dbReference type="SUPFAM" id="SSF53244">
    <property type="entry name" value="MurD-like peptide ligases, peptide-binding domain"/>
    <property type="match status" value="1"/>
</dbReference>